<feature type="transmembrane region" description="Helical" evidence="6">
    <location>
        <begin position="367"/>
        <end position="388"/>
    </location>
</feature>
<dbReference type="SUPFAM" id="SSF55729">
    <property type="entry name" value="Acyl-CoA N-acyltransferases (Nat)"/>
    <property type="match status" value="1"/>
</dbReference>
<dbReference type="Pfam" id="PF09924">
    <property type="entry name" value="LPG_synthase_C"/>
    <property type="match status" value="1"/>
</dbReference>
<evidence type="ECO:0000313" key="9">
    <source>
        <dbReference type="Proteomes" id="UP001549047"/>
    </source>
</evidence>
<evidence type="ECO:0000256" key="1">
    <source>
        <dbReference type="ARBA" id="ARBA00004651"/>
    </source>
</evidence>
<feature type="transmembrane region" description="Helical" evidence="6">
    <location>
        <begin position="421"/>
        <end position="440"/>
    </location>
</feature>
<organism evidence="8 9">
    <name type="scientific">Rhizobium aquaticum</name>
    <dbReference type="NCBI Taxonomy" id="1549636"/>
    <lineage>
        <taxon>Bacteria</taxon>
        <taxon>Pseudomonadati</taxon>
        <taxon>Pseudomonadota</taxon>
        <taxon>Alphaproteobacteria</taxon>
        <taxon>Hyphomicrobiales</taxon>
        <taxon>Rhizobiaceae</taxon>
        <taxon>Rhizobium/Agrobacterium group</taxon>
        <taxon>Rhizobium</taxon>
    </lineage>
</organism>
<feature type="domain" description="Phosphatidylglycerol lysyltransferase C-terminal" evidence="7">
    <location>
        <begin position="542"/>
        <end position="828"/>
    </location>
</feature>
<feature type="transmembrane region" description="Helical" evidence="6">
    <location>
        <begin position="495"/>
        <end position="516"/>
    </location>
</feature>
<protein>
    <submittedName>
        <fullName evidence="8">Phosphatidylglycerol lysyltransferase</fullName>
        <ecNumber evidence="8">2.3.2.3</ecNumber>
    </submittedName>
</protein>
<feature type="transmembrane region" description="Helical" evidence="6">
    <location>
        <begin position="397"/>
        <end position="415"/>
    </location>
</feature>
<evidence type="ECO:0000256" key="3">
    <source>
        <dbReference type="ARBA" id="ARBA00022692"/>
    </source>
</evidence>
<dbReference type="NCBIfam" id="NF033480">
    <property type="entry name" value="bifunc_MprF"/>
    <property type="match status" value="1"/>
</dbReference>
<sequence length="856" mass="92753">MVFRLLYLFERYREYLLLAAILIVSGLTAFAIYKLTIEIRIEDVRDAIGATPLSAMLLSLLFTALSFVALICYDINAIDYVRKEKLPLVSVAITSFSAYAIGNTAGFGALSGGAIRLRAYLRLGLTPEEVGKIVAFVTLAFGLGILGVTAIAVLVTAPRLSALSGLDSTLIRGISILILLVLSALLVLGRGGRRVSIGAITLRLPDSKTSSQQFLVSALDMAASATALYVLIPQDAVGWPSFFAIYSTAIGLGLISHVPAGIGIFEAVMVSALGAHVPVDRLLGSLLLYRLIYNVLPLLIAAVALILVETRRFAFVPVAAAFRQLEPRLAPALIAALSVVTGAILIFSSVTPTNDDKLVRLENYMPVSIVESAHFVTSLLGLGIFIAARGLSNRLDAAWWFALATSVAALFFANLRGVSPLEASLLVVLILALSMTHRRFKRPASLIHQALAPSWVAAMAVIVASAVTLLFFVYRDVDYSDSLWWEFEIADEVPRGLRAAAGLAVAASAVALYSLLRPAKFRPQLPTGDALEKALPLVMSNGKAEANLVRMGDKQILLSESGNCFIMYGIQGRSWVALFDPVGDEEEATELLWRFVEMAHAAGARAVFYQISPALLGFCADAGLRAYKLGEAAKVSLPDFQLKGTRMQNLRSAISKGQREELEFQVANAGAEVDAEMDELQAVSSSWLEQHDTREKTFSLGSFEPDYIRSQPVALLRQHGRIVAFATLLVTDVKQEASVDLMRFLPEAPNGCMDFLFVRIIEYLRDQGFQTFNLGMAPLSGMSKRDSAPVWDRIGGVIFEHAERFYNFKGLKAYKSKFAPRWEARYIAVSGNASPVMAIMDVTVLIGGGLRGVVGK</sequence>
<keyword evidence="5 6" id="KW-0472">Membrane</keyword>
<evidence type="ECO:0000256" key="2">
    <source>
        <dbReference type="ARBA" id="ARBA00022475"/>
    </source>
</evidence>
<evidence type="ECO:0000313" key="8">
    <source>
        <dbReference type="EMBL" id="MET3613017.1"/>
    </source>
</evidence>
<evidence type="ECO:0000259" key="7">
    <source>
        <dbReference type="Pfam" id="PF09924"/>
    </source>
</evidence>
<dbReference type="InterPro" id="IPR016181">
    <property type="entry name" value="Acyl_CoA_acyltransferase"/>
</dbReference>
<keyword evidence="3 6" id="KW-0812">Transmembrane</keyword>
<feature type="transmembrane region" description="Helical" evidence="6">
    <location>
        <begin position="329"/>
        <end position="347"/>
    </location>
</feature>
<keyword evidence="4 6" id="KW-1133">Transmembrane helix</keyword>
<gene>
    <name evidence="8" type="ORF">ABID16_001322</name>
</gene>
<dbReference type="GO" id="GO:0050071">
    <property type="term" value="F:phosphatidylglycerol lysyltransferase activity"/>
    <property type="evidence" value="ECO:0007669"/>
    <property type="project" value="UniProtKB-EC"/>
</dbReference>
<feature type="transmembrane region" description="Helical" evidence="6">
    <location>
        <begin position="452"/>
        <end position="475"/>
    </location>
</feature>
<feature type="transmembrane region" description="Helical" evidence="6">
    <location>
        <begin position="238"/>
        <end position="255"/>
    </location>
</feature>
<comment type="subcellular location">
    <subcellularLocation>
        <location evidence="1">Cell membrane</location>
        <topology evidence="1">Multi-pass membrane protein</topology>
    </subcellularLocation>
</comment>
<evidence type="ECO:0000256" key="4">
    <source>
        <dbReference type="ARBA" id="ARBA00022989"/>
    </source>
</evidence>
<feature type="transmembrane region" description="Helical" evidence="6">
    <location>
        <begin position="88"/>
        <end position="112"/>
    </location>
</feature>
<dbReference type="InterPro" id="IPR024320">
    <property type="entry name" value="LPG_synthase_C"/>
</dbReference>
<dbReference type="EMBL" id="JBEPMB010000001">
    <property type="protein sequence ID" value="MET3613017.1"/>
    <property type="molecule type" value="Genomic_DNA"/>
</dbReference>
<keyword evidence="2" id="KW-1003">Cell membrane</keyword>
<dbReference type="InterPro" id="IPR051211">
    <property type="entry name" value="PG_lysyltransferase"/>
</dbReference>
<feature type="transmembrane region" description="Helical" evidence="6">
    <location>
        <begin position="53"/>
        <end position="76"/>
    </location>
</feature>
<evidence type="ECO:0000256" key="6">
    <source>
        <dbReference type="SAM" id="Phobius"/>
    </source>
</evidence>
<name>A0ABV2IX05_9HYPH</name>
<evidence type="ECO:0000256" key="5">
    <source>
        <dbReference type="ARBA" id="ARBA00023136"/>
    </source>
</evidence>
<accession>A0ABV2IX05</accession>
<feature type="transmembrane region" description="Helical" evidence="6">
    <location>
        <begin position="169"/>
        <end position="188"/>
    </location>
</feature>
<dbReference type="Proteomes" id="UP001549047">
    <property type="component" value="Unassembled WGS sequence"/>
</dbReference>
<comment type="caution">
    <text evidence="8">The sequence shown here is derived from an EMBL/GenBank/DDBJ whole genome shotgun (WGS) entry which is preliminary data.</text>
</comment>
<reference evidence="8 9" key="1">
    <citation type="submission" date="2024-06" db="EMBL/GenBank/DDBJ databases">
        <title>Genomic Encyclopedia of Type Strains, Phase IV (KMG-IV): sequencing the most valuable type-strain genomes for metagenomic binning, comparative biology and taxonomic classification.</title>
        <authorList>
            <person name="Goeker M."/>
        </authorList>
    </citation>
    <scope>NUCLEOTIDE SEQUENCE [LARGE SCALE GENOMIC DNA]</scope>
    <source>
        <strain evidence="8 9">DSM 29780</strain>
    </source>
</reference>
<keyword evidence="8" id="KW-0808">Transferase</keyword>
<keyword evidence="9" id="KW-1185">Reference proteome</keyword>
<dbReference type="PANTHER" id="PTHR34697:SF2">
    <property type="entry name" value="PHOSPHATIDYLGLYCEROL LYSYLTRANSFERASE"/>
    <property type="match status" value="1"/>
</dbReference>
<feature type="transmembrane region" description="Helical" evidence="6">
    <location>
        <begin position="214"/>
        <end position="232"/>
    </location>
</feature>
<keyword evidence="8" id="KW-0012">Acyltransferase</keyword>
<proteinExistence type="predicted"/>
<dbReference type="PANTHER" id="PTHR34697">
    <property type="entry name" value="PHOSPHATIDYLGLYCEROL LYSYLTRANSFERASE"/>
    <property type="match status" value="1"/>
</dbReference>
<feature type="transmembrane region" description="Helical" evidence="6">
    <location>
        <begin position="291"/>
        <end position="308"/>
    </location>
</feature>
<dbReference type="EC" id="2.3.2.3" evidence="8"/>
<feature type="transmembrane region" description="Helical" evidence="6">
    <location>
        <begin position="133"/>
        <end position="157"/>
    </location>
</feature>
<feature type="transmembrane region" description="Helical" evidence="6">
    <location>
        <begin position="15"/>
        <end position="33"/>
    </location>
</feature>